<keyword evidence="3 4" id="KW-0648">Protein biosynthesis</keyword>
<evidence type="ECO:0000256" key="4">
    <source>
        <dbReference type="HAMAP-Rule" id="MF_00094"/>
    </source>
</evidence>
<dbReference type="EMBL" id="JBHSMQ010000002">
    <property type="protein sequence ID" value="MFC5454472.1"/>
    <property type="molecule type" value="Genomic_DNA"/>
</dbReference>
<dbReference type="PANTHER" id="PTHR43116:SF3">
    <property type="entry name" value="CLASS I PEPTIDE CHAIN RELEASE FACTOR"/>
    <property type="match status" value="1"/>
</dbReference>
<feature type="domain" description="Prokaryotic-type class I peptide chain release factors" evidence="6">
    <location>
        <begin position="251"/>
        <end position="267"/>
    </location>
</feature>
<dbReference type="Gene3D" id="3.30.160.20">
    <property type="match status" value="1"/>
</dbReference>
<evidence type="ECO:0000256" key="5">
    <source>
        <dbReference type="NCBIfam" id="TIGR00020"/>
    </source>
</evidence>
<evidence type="ECO:0000256" key="1">
    <source>
        <dbReference type="ARBA" id="ARBA00010835"/>
    </source>
</evidence>
<accession>A0ABW0KP35</accession>
<proteinExistence type="inferred from homology"/>
<dbReference type="InterPro" id="IPR004374">
    <property type="entry name" value="PrfB"/>
</dbReference>
<dbReference type="Gene3D" id="3.30.70.1660">
    <property type="match status" value="1"/>
</dbReference>
<comment type="function">
    <text evidence="4">Peptide chain release factor 2 directs the termination of translation in response to the peptide chain termination codons UGA and UAA.</text>
</comment>
<dbReference type="InterPro" id="IPR045853">
    <property type="entry name" value="Pep_chain_release_fac_I_sf"/>
</dbReference>
<gene>
    <name evidence="4 7" type="primary">prfB</name>
    <name evidence="7" type="ORF">ACFQDI_06350</name>
</gene>
<dbReference type="SMART" id="SM00937">
    <property type="entry name" value="PCRF"/>
    <property type="match status" value="1"/>
</dbReference>
<dbReference type="Pfam" id="PF03462">
    <property type="entry name" value="PCRF"/>
    <property type="match status" value="1"/>
</dbReference>
<evidence type="ECO:0000313" key="7">
    <source>
        <dbReference type="EMBL" id="MFC5454472.1"/>
    </source>
</evidence>
<evidence type="ECO:0000259" key="6">
    <source>
        <dbReference type="PROSITE" id="PS00745"/>
    </source>
</evidence>
<dbReference type="PROSITE" id="PS00745">
    <property type="entry name" value="RF_PROK_I"/>
    <property type="match status" value="1"/>
</dbReference>
<dbReference type="RefSeq" id="WP_377164588.1">
    <property type="nucleotide sequence ID" value="NZ_JBHSMQ010000002.1"/>
</dbReference>
<evidence type="ECO:0000256" key="2">
    <source>
        <dbReference type="ARBA" id="ARBA00022481"/>
    </source>
</evidence>
<dbReference type="Gene3D" id="1.20.58.410">
    <property type="entry name" value="Release factor"/>
    <property type="match status" value="1"/>
</dbReference>
<dbReference type="PANTHER" id="PTHR43116">
    <property type="entry name" value="PEPTIDE CHAIN RELEASE FACTOR 2"/>
    <property type="match status" value="1"/>
</dbReference>
<comment type="PTM">
    <text evidence="4">Methylated by PrmC. Methylation increases the termination efficiency of RF2.</text>
</comment>
<feature type="modified residue" description="N5-methylglutamine" evidence="4">
    <location>
        <position position="258"/>
    </location>
</feature>
<evidence type="ECO:0000313" key="8">
    <source>
        <dbReference type="Proteomes" id="UP001596052"/>
    </source>
</evidence>
<reference evidence="8" key="1">
    <citation type="journal article" date="2019" name="Int. J. Syst. Evol. Microbiol.">
        <title>The Global Catalogue of Microorganisms (GCM) 10K type strain sequencing project: providing services to taxonomists for standard genome sequencing and annotation.</title>
        <authorList>
            <consortium name="The Broad Institute Genomics Platform"/>
            <consortium name="The Broad Institute Genome Sequencing Center for Infectious Disease"/>
            <person name="Wu L."/>
            <person name="Ma J."/>
        </authorList>
    </citation>
    <scope>NUCLEOTIDE SEQUENCE [LARGE SCALE GENOMIC DNA]</scope>
    <source>
        <strain evidence="8">CGMCC 4.1469</strain>
    </source>
</reference>
<evidence type="ECO:0000256" key="3">
    <source>
        <dbReference type="ARBA" id="ARBA00022917"/>
    </source>
</evidence>
<dbReference type="Proteomes" id="UP001596052">
    <property type="component" value="Unassembled WGS sequence"/>
</dbReference>
<dbReference type="Pfam" id="PF00472">
    <property type="entry name" value="RF-1"/>
    <property type="match status" value="1"/>
</dbReference>
<sequence length="382" mass="42818">MEKTSKTILTDLQALDTTALKAKLGELRRIFDVPKLKDELAMLEDRLAAPGFWDDANAARKTIDRTNVIKKKIGPLQELEARAGDFDGLIELAKEAGDMETWREVESEHKKLTEDVGTFELSQLLKGPFDRGNAFINIHSGAGGTEACDWADMLMRMYQRWCVRRGYKVELIDHEAGDDVGTRSATLEVIGENAFGFLQAERGVHRLVRISPFDAAKKRHTSFASIDVTPDSEEDIDIVVRDEDLRVDTYRAGGKGGQNVNKVETAVRLTHIPSGVIVACQIERSQPKNRAKAMAMLKAKLYQIEEDKRKAEIDRQYGEKSDIGWGSQIRSYVFQPYQMVKDLRTGVKTSNISDVMDGDLDAFMEAMLRGQKAGEGDKDDDE</sequence>
<organism evidence="7 8">
    <name type="scientific">Prosthecobacter fluviatilis</name>
    <dbReference type="NCBI Taxonomy" id="445931"/>
    <lineage>
        <taxon>Bacteria</taxon>
        <taxon>Pseudomonadati</taxon>
        <taxon>Verrucomicrobiota</taxon>
        <taxon>Verrucomicrobiia</taxon>
        <taxon>Verrucomicrobiales</taxon>
        <taxon>Verrucomicrobiaceae</taxon>
        <taxon>Prosthecobacter</taxon>
    </lineage>
</organism>
<keyword evidence="2 4" id="KW-0488">Methylation</keyword>
<name>A0ABW0KP35_9BACT</name>
<dbReference type="NCBIfam" id="TIGR00020">
    <property type="entry name" value="prfB"/>
    <property type="match status" value="1"/>
</dbReference>
<dbReference type="InterPro" id="IPR005139">
    <property type="entry name" value="PCRF"/>
</dbReference>
<comment type="subcellular location">
    <subcellularLocation>
        <location evidence="4">Cytoplasm</location>
    </subcellularLocation>
</comment>
<keyword evidence="4" id="KW-0963">Cytoplasm</keyword>
<comment type="caution">
    <text evidence="7">The sequence shown here is derived from an EMBL/GenBank/DDBJ whole genome shotgun (WGS) entry which is preliminary data.</text>
</comment>
<dbReference type="SUPFAM" id="SSF75620">
    <property type="entry name" value="Release factor"/>
    <property type="match status" value="1"/>
</dbReference>
<keyword evidence="8" id="KW-1185">Reference proteome</keyword>
<comment type="similarity">
    <text evidence="1 4">Belongs to the prokaryotic/mitochondrial release factor family.</text>
</comment>
<protein>
    <recommendedName>
        <fullName evidence="4 5">Peptide chain release factor 2</fullName>
        <shortName evidence="4">RF-2</shortName>
    </recommendedName>
</protein>
<dbReference type="HAMAP" id="MF_00094">
    <property type="entry name" value="Rel_fac_2"/>
    <property type="match status" value="1"/>
</dbReference>
<dbReference type="InterPro" id="IPR000352">
    <property type="entry name" value="Pep_chain_release_fac_I"/>
</dbReference>